<dbReference type="AlphaFoldDB" id="A0A3B0ZYX6"/>
<feature type="domain" description="Methyltransferase" evidence="2">
    <location>
        <begin position="36"/>
        <end position="127"/>
    </location>
</feature>
<dbReference type="InterPro" id="IPR029063">
    <property type="entry name" value="SAM-dependent_MTases_sf"/>
</dbReference>
<dbReference type="SUPFAM" id="SSF53335">
    <property type="entry name" value="S-adenosyl-L-methionine-dependent methyltransferases"/>
    <property type="match status" value="1"/>
</dbReference>
<sequence>MMDWNSRYSESGYAYGVAANDFLVSVSKQLTIGNCLSLAEGEGRNATYLAKLAHQVTAVDCSDVGLLKAKQLATDNNVSIDTQVCDLASYQIAVANYDSIISIFCHIPIPIRQKIHKAVVAGLKPRGLFVLEAYTEKQIQYATGGPPTPELTMSLAVLKQELSGLEFLIAQEIDREIFEGKYHTGKGAVVQVLARKN</sequence>
<protein>
    <recommendedName>
        <fullName evidence="2">Methyltransferase domain-containing protein</fullName>
    </recommendedName>
</protein>
<dbReference type="CDD" id="cd02440">
    <property type="entry name" value="AdoMet_MTases"/>
    <property type="match status" value="1"/>
</dbReference>
<evidence type="ECO:0000313" key="3">
    <source>
        <dbReference type="EMBL" id="VAW93103.1"/>
    </source>
</evidence>
<gene>
    <name evidence="3" type="ORF">MNBD_GAMMA22-639</name>
</gene>
<dbReference type="GO" id="GO:0016740">
    <property type="term" value="F:transferase activity"/>
    <property type="evidence" value="ECO:0007669"/>
    <property type="project" value="UniProtKB-KW"/>
</dbReference>
<dbReference type="PANTHER" id="PTHR43861:SF3">
    <property type="entry name" value="PUTATIVE (AFU_ORTHOLOGUE AFUA_2G14390)-RELATED"/>
    <property type="match status" value="1"/>
</dbReference>
<evidence type="ECO:0000259" key="2">
    <source>
        <dbReference type="Pfam" id="PF13649"/>
    </source>
</evidence>
<proteinExistence type="predicted"/>
<dbReference type="InterPro" id="IPR041698">
    <property type="entry name" value="Methyltransf_25"/>
</dbReference>
<dbReference type="EMBL" id="UOFS01000013">
    <property type="protein sequence ID" value="VAW93103.1"/>
    <property type="molecule type" value="Genomic_DNA"/>
</dbReference>
<dbReference type="PANTHER" id="PTHR43861">
    <property type="entry name" value="TRANS-ACONITATE 2-METHYLTRANSFERASE-RELATED"/>
    <property type="match status" value="1"/>
</dbReference>
<reference evidence="3" key="1">
    <citation type="submission" date="2018-06" db="EMBL/GenBank/DDBJ databases">
        <authorList>
            <person name="Zhirakovskaya E."/>
        </authorList>
    </citation>
    <scope>NUCLEOTIDE SEQUENCE</scope>
</reference>
<accession>A0A3B0ZYX6</accession>
<name>A0A3B0ZYX6_9ZZZZ</name>
<evidence type="ECO:0000256" key="1">
    <source>
        <dbReference type="ARBA" id="ARBA00022679"/>
    </source>
</evidence>
<organism evidence="3">
    <name type="scientific">hydrothermal vent metagenome</name>
    <dbReference type="NCBI Taxonomy" id="652676"/>
    <lineage>
        <taxon>unclassified sequences</taxon>
        <taxon>metagenomes</taxon>
        <taxon>ecological metagenomes</taxon>
    </lineage>
</organism>
<dbReference type="Pfam" id="PF13649">
    <property type="entry name" value="Methyltransf_25"/>
    <property type="match status" value="1"/>
</dbReference>
<dbReference type="Gene3D" id="3.40.50.150">
    <property type="entry name" value="Vaccinia Virus protein VP39"/>
    <property type="match status" value="1"/>
</dbReference>
<keyword evidence="1" id="KW-0808">Transferase</keyword>